<reference evidence="2" key="4">
    <citation type="submission" date="2019-03" db="UniProtKB">
        <authorList>
            <consortium name="EnsemblPlants"/>
        </authorList>
    </citation>
    <scope>IDENTIFICATION</scope>
</reference>
<dbReference type="Gramene" id="AET2Gv20281600.1">
    <property type="protein sequence ID" value="AET2Gv20281600.1"/>
    <property type="gene ID" value="AET2Gv20281600"/>
</dbReference>
<accession>A0A453AWK2</accession>
<organism evidence="2 3">
    <name type="scientific">Aegilops tauschii subsp. strangulata</name>
    <name type="common">Goatgrass</name>
    <dbReference type="NCBI Taxonomy" id="200361"/>
    <lineage>
        <taxon>Eukaryota</taxon>
        <taxon>Viridiplantae</taxon>
        <taxon>Streptophyta</taxon>
        <taxon>Embryophyta</taxon>
        <taxon>Tracheophyta</taxon>
        <taxon>Spermatophyta</taxon>
        <taxon>Magnoliopsida</taxon>
        <taxon>Liliopsida</taxon>
        <taxon>Poales</taxon>
        <taxon>Poaceae</taxon>
        <taxon>BOP clade</taxon>
        <taxon>Pooideae</taxon>
        <taxon>Triticodae</taxon>
        <taxon>Triticeae</taxon>
        <taxon>Triticinae</taxon>
        <taxon>Aegilops</taxon>
    </lineage>
</organism>
<sequence length="59" mass="6313">MAAKVLQLRSSDGKVLVAPAWDCRPAAAQALPLEMRVPSRNPREGAPVLDQAQPGQGHR</sequence>
<reference evidence="2" key="3">
    <citation type="journal article" date="2017" name="Nature">
        <title>Genome sequence of the progenitor of the wheat D genome Aegilops tauschii.</title>
        <authorList>
            <person name="Luo M.C."/>
            <person name="Gu Y.Q."/>
            <person name="Puiu D."/>
            <person name="Wang H."/>
            <person name="Twardziok S.O."/>
            <person name="Deal K.R."/>
            <person name="Huo N."/>
            <person name="Zhu T."/>
            <person name="Wang L."/>
            <person name="Wang Y."/>
            <person name="McGuire P.E."/>
            <person name="Liu S."/>
            <person name="Long H."/>
            <person name="Ramasamy R.K."/>
            <person name="Rodriguez J.C."/>
            <person name="Van S.L."/>
            <person name="Yuan L."/>
            <person name="Wang Z."/>
            <person name="Xia Z."/>
            <person name="Xiao L."/>
            <person name="Anderson O.D."/>
            <person name="Ouyang S."/>
            <person name="Liang Y."/>
            <person name="Zimin A.V."/>
            <person name="Pertea G."/>
            <person name="Qi P."/>
            <person name="Bennetzen J.L."/>
            <person name="Dai X."/>
            <person name="Dawson M.W."/>
            <person name="Muller H.G."/>
            <person name="Kugler K."/>
            <person name="Rivarola-Duarte L."/>
            <person name="Spannagl M."/>
            <person name="Mayer K.F.X."/>
            <person name="Lu F.H."/>
            <person name="Bevan M.W."/>
            <person name="Leroy P."/>
            <person name="Li P."/>
            <person name="You F.M."/>
            <person name="Sun Q."/>
            <person name="Liu Z."/>
            <person name="Lyons E."/>
            <person name="Wicker T."/>
            <person name="Salzberg S.L."/>
            <person name="Devos K.M."/>
            <person name="Dvorak J."/>
        </authorList>
    </citation>
    <scope>NUCLEOTIDE SEQUENCE [LARGE SCALE GENOMIC DNA]</scope>
    <source>
        <strain evidence="2">cv. AL8/78</strain>
    </source>
</reference>
<name>A0A453AWK2_AEGTS</name>
<keyword evidence="3" id="KW-1185">Reference proteome</keyword>
<reference evidence="3" key="1">
    <citation type="journal article" date="2014" name="Science">
        <title>Ancient hybridizations among the ancestral genomes of bread wheat.</title>
        <authorList>
            <consortium name="International Wheat Genome Sequencing Consortium,"/>
            <person name="Marcussen T."/>
            <person name="Sandve S.R."/>
            <person name="Heier L."/>
            <person name="Spannagl M."/>
            <person name="Pfeifer M."/>
            <person name="Jakobsen K.S."/>
            <person name="Wulff B.B."/>
            <person name="Steuernagel B."/>
            <person name="Mayer K.F."/>
            <person name="Olsen O.A."/>
        </authorList>
    </citation>
    <scope>NUCLEOTIDE SEQUENCE [LARGE SCALE GENOMIC DNA]</scope>
    <source>
        <strain evidence="3">cv. AL8/78</strain>
    </source>
</reference>
<dbReference type="EnsemblPlants" id="AET2Gv20281600.1">
    <property type="protein sequence ID" value="AET2Gv20281600.1"/>
    <property type="gene ID" value="AET2Gv20281600"/>
</dbReference>
<evidence type="ECO:0000313" key="2">
    <source>
        <dbReference type="EnsemblPlants" id="AET2Gv20281600.1"/>
    </source>
</evidence>
<evidence type="ECO:0000313" key="3">
    <source>
        <dbReference type="Proteomes" id="UP000015105"/>
    </source>
</evidence>
<protein>
    <submittedName>
        <fullName evidence="2">Uncharacterized protein</fullName>
    </submittedName>
</protein>
<reference evidence="2" key="5">
    <citation type="journal article" date="2021" name="G3 (Bethesda)">
        <title>Aegilops tauschii genome assembly Aet v5.0 features greater sequence contiguity and improved annotation.</title>
        <authorList>
            <person name="Wang L."/>
            <person name="Zhu T."/>
            <person name="Rodriguez J.C."/>
            <person name="Deal K.R."/>
            <person name="Dubcovsky J."/>
            <person name="McGuire P.E."/>
            <person name="Lux T."/>
            <person name="Spannagl M."/>
            <person name="Mayer K.F.X."/>
            <person name="Baldrich P."/>
            <person name="Meyers B.C."/>
            <person name="Huo N."/>
            <person name="Gu Y.Q."/>
            <person name="Zhou H."/>
            <person name="Devos K.M."/>
            <person name="Bennetzen J.L."/>
            <person name="Unver T."/>
            <person name="Budak H."/>
            <person name="Gulick P.J."/>
            <person name="Galiba G."/>
            <person name="Kalapos B."/>
            <person name="Nelson D.R."/>
            <person name="Li P."/>
            <person name="You F.M."/>
            <person name="Luo M.C."/>
            <person name="Dvorak J."/>
        </authorList>
    </citation>
    <scope>NUCLEOTIDE SEQUENCE [LARGE SCALE GENOMIC DNA]</scope>
    <source>
        <strain evidence="2">cv. AL8/78</strain>
    </source>
</reference>
<proteinExistence type="predicted"/>
<evidence type="ECO:0000256" key="1">
    <source>
        <dbReference type="SAM" id="MobiDB-lite"/>
    </source>
</evidence>
<dbReference type="AlphaFoldDB" id="A0A453AWK2"/>
<feature type="region of interest" description="Disordered" evidence="1">
    <location>
        <begin position="35"/>
        <end position="59"/>
    </location>
</feature>
<reference evidence="3" key="2">
    <citation type="journal article" date="2017" name="Nat. Plants">
        <title>The Aegilops tauschii genome reveals multiple impacts of transposons.</title>
        <authorList>
            <person name="Zhao G."/>
            <person name="Zou C."/>
            <person name="Li K."/>
            <person name="Wang K."/>
            <person name="Li T."/>
            <person name="Gao L."/>
            <person name="Zhang X."/>
            <person name="Wang H."/>
            <person name="Yang Z."/>
            <person name="Liu X."/>
            <person name="Jiang W."/>
            <person name="Mao L."/>
            <person name="Kong X."/>
            <person name="Jiao Y."/>
            <person name="Jia J."/>
        </authorList>
    </citation>
    <scope>NUCLEOTIDE SEQUENCE [LARGE SCALE GENOMIC DNA]</scope>
    <source>
        <strain evidence="3">cv. AL8/78</strain>
    </source>
</reference>
<dbReference type="Proteomes" id="UP000015105">
    <property type="component" value="Chromosome 2D"/>
</dbReference>